<sequence length="337" mass="39960">MSKYNQLDYEELNYAIDKIAHWYKKNIKFLNIITVPFNTSYIFSDIINEISMQDGKILYVWGNNRENRELLTLLREVNLEITYSYIECGEGISNLTFVNEKNLGLIRGKYDLIIFDDIGYFSSIDNSNIRNKMDICSILSHKIIFYGIEKISLNGEFIEISPYNYEKPFVEPRILTTRINLNTDIPYNLYEYLKWFVSMRKKVAIYTPDKEKLNLVYDYFETQLIMKGVKVIKVSEEDEFKRCSRVLKYKDKAIFIITDKVKELSEYCLVNDAVILFADDIRYTYKKFMYLCGKIGQINKELPEVLLVSNSISEDIDKAKELSREFNRKIWEKTSRK</sequence>
<evidence type="ECO:0000313" key="2">
    <source>
        <dbReference type="EMBL" id="NFF88588.1"/>
    </source>
</evidence>
<evidence type="ECO:0000313" key="1">
    <source>
        <dbReference type="EMBL" id="NFA42685.1"/>
    </source>
</evidence>
<dbReference type="Proteomes" id="UP000472355">
    <property type="component" value="Unassembled WGS sequence"/>
</dbReference>
<evidence type="ECO:0008006" key="7">
    <source>
        <dbReference type="Google" id="ProtNLM"/>
    </source>
</evidence>
<evidence type="ECO:0000313" key="6">
    <source>
        <dbReference type="Proteomes" id="UP000476820"/>
    </source>
</evidence>
<dbReference type="OrthoDB" id="1933944at2"/>
<dbReference type="AlphaFoldDB" id="A0A0C2SLE3"/>
<accession>A0A0C2SLE3</accession>
<evidence type="ECO:0000313" key="5">
    <source>
        <dbReference type="Proteomes" id="UP000473681"/>
    </source>
</evidence>
<dbReference type="Proteomes" id="UP000476820">
    <property type="component" value="Unassembled WGS sequence"/>
</dbReference>
<evidence type="ECO:0000313" key="4">
    <source>
        <dbReference type="Proteomes" id="UP000472355"/>
    </source>
</evidence>
<dbReference type="EMBL" id="SGKU01000021">
    <property type="protein sequence ID" value="NFA42685.1"/>
    <property type="molecule type" value="Genomic_DNA"/>
</dbReference>
<reference evidence="5 6" key="2">
    <citation type="submission" date="2019-04" db="EMBL/GenBank/DDBJ databases">
        <title>Genome sequencing of Clostridium botulinum Groups I-IV and Clostridium butyricum.</title>
        <authorList>
            <person name="Brunt J."/>
            <person name="Van Vliet A.H.M."/>
            <person name="Stringer S.C."/>
            <person name="Carter A.T."/>
            <person name="Peck M.W."/>
        </authorList>
    </citation>
    <scope>NUCLEOTIDE SEQUENCE [LARGE SCALE GENOMIC DNA]</scope>
    <source>
        <strain evidence="2 6">1605</strain>
        <strain evidence="3 5">CB-K-33E</strain>
    </source>
</reference>
<gene>
    <name evidence="1" type="ORF">EXM65_08895</name>
    <name evidence="2" type="ORF">FC774_11995</name>
    <name evidence="3" type="ORF">FDB51_02255</name>
</gene>
<dbReference type="EMBL" id="SWOV01000033">
    <property type="protein sequence ID" value="NFF88588.1"/>
    <property type="molecule type" value="Genomic_DNA"/>
</dbReference>
<reference evidence="1 4" key="1">
    <citation type="submission" date="2019-02" db="EMBL/GenBank/DDBJ databases">
        <title>Genome sequencing of Clostridium botulinum clinical isolates.</title>
        <authorList>
            <person name="Brunt J."/>
            <person name="Van Vliet A.H.M."/>
            <person name="Stringer S.C."/>
            <person name="Grant K.A."/>
            <person name="Carter A.C."/>
            <person name="Peck M.W."/>
        </authorList>
    </citation>
    <scope>NUCLEOTIDE SEQUENCE [LARGE SCALE GENOMIC DNA]</scope>
    <source>
        <strain evidence="1 4">H113700579</strain>
    </source>
</reference>
<comment type="caution">
    <text evidence="1">The sequence shown here is derived from an EMBL/GenBank/DDBJ whole genome shotgun (WGS) entry which is preliminary data.</text>
</comment>
<dbReference type="RefSeq" id="WP_041082542.1">
    <property type="nucleotide sequence ID" value="NZ_JACBCZ010000001.1"/>
</dbReference>
<name>A0A0C2SLE3_CLOBO</name>
<organism evidence="1 4">
    <name type="scientific">Clostridium botulinum</name>
    <dbReference type="NCBI Taxonomy" id="1491"/>
    <lineage>
        <taxon>Bacteria</taxon>
        <taxon>Bacillati</taxon>
        <taxon>Bacillota</taxon>
        <taxon>Clostridia</taxon>
        <taxon>Eubacteriales</taxon>
        <taxon>Clostridiaceae</taxon>
        <taxon>Clostridium</taxon>
    </lineage>
</organism>
<proteinExistence type="predicted"/>
<evidence type="ECO:0000313" key="3">
    <source>
        <dbReference type="EMBL" id="NFN33970.1"/>
    </source>
</evidence>
<protein>
    <recommendedName>
        <fullName evidence="7">Comf operon protein A, DNA transporter ATPase</fullName>
    </recommendedName>
</protein>
<dbReference type="Proteomes" id="UP000473681">
    <property type="component" value="Unassembled WGS sequence"/>
</dbReference>
<dbReference type="EMBL" id="SWVK01000002">
    <property type="protein sequence ID" value="NFN33970.1"/>
    <property type="molecule type" value="Genomic_DNA"/>
</dbReference>